<evidence type="ECO:0000256" key="1">
    <source>
        <dbReference type="SAM" id="Phobius"/>
    </source>
</evidence>
<feature type="transmembrane region" description="Helical" evidence="1">
    <location>
        <begin position="224"/>
        <end position="248"/>
    </location>
</feature>
<reference evidence="2 3" key="1">
    <citation type="submission" date="2016-10" db="EMBL/GenBank/DDBJ databases">
        <authorList>
            <person name="de Groot N.N."/>
        </authorList>
    </citation>
    <scope>NUCLEOTIDE SEQUENCE [LARGE SCALE GENOMIC DNA]</scope>
    <source>
        <strain evidence="2 3">DSM 16199</strain>
    </source>
</reference>
<accession>A0A1I4G4G8</accession>
<dbReference type="OrthoDB" id="9815212at2"/>
<dbReference type="InterPro" id="IPR019088">
    <property type="entry name" value="CHP02186-rel_TM"/>
</dbReference>
<sequence>MIRAILALIFFATQAHSETIVLGLSQDSVSITATFDGSDILIFGAVSRTAPEPLDKGKLGVIIAVSGPDQTVSVFRKQRRMGIWVNTDEVIVDRAPSFYAVATSGPIEDVLSDTEDLRNRVTIPRAIRSVGATVDDSDTFSQALIRIRAKDALFQMNAGAVDLEQDTLFRTSFSLPANLIEGDYLARIFLTRGGKVIDTHSTVIPVQKVGLERWLYNLAHVQPFFYGLLSLVIAIAAGWAASAGAAALKR</sequence>
<dbReference type="AlphaFoldDB" id="A0A1I4G4G8"/>
<dbReference type="RefSeq" id="WP_090189501.1">
    <property type="nucleotide sequence ID" value="NZ_CAXIDI010000007.1"/>
</dbReference>
<protein>
    <recommendedName>
        <fullName evidence="4">Transmembrane protein (Alph_Pro_TM)</fullName>
    </recommendedName>
</protein>
<keyword evidence="1" id="KW-1133">Transmembrane helix</keyword>
<dbReference type="STRING" id="195913.SAMN04488004_11149"/>
<evidence type="ECO:0000313" key="3">
    <source>
        <dbReference type="Proteomes" id="UP000199550"/>
    </source>
</evidence>
<organism evidence="2 3">
    <name type="scientific">Loktanella salsilacus</name>
    <dbReference type="NCBI Taxonomy" id="195913"/>
    <lineage>
        <taxon>Bacteria</taxon>
        <taxon>Pseudomonadati</taxon>
        <taxon>Pseudomonadota</taxon>
        <taxon>Alphaproteobacteria</taxon>
        <taxon>Rhodobacterales</taxon>
        <taxon>Roseobacteraceae</taxon>
        <taxon>Loktanella</taxon>
    </lineage>
</organism>
<dbReference type="Proteomes" id="UP000199550">
    <property type="component" value="Unassembled WGS sequence"/>
</dbReference>
<dbReference type="Pfam" id="PF09608">
    <property type="entry name" value="Alph_Pro_TM"/>
    <property type="match status" value="1"/>
</dbReference>
<keyword evidence="1" id="KW-0812">Transmembrane</keyword>
<keyword evidence="3" id="KW-1185">Reference proteome</keyword>
<keyword evidence="1" id="KW-0472">Membrane</keyword>
<evidence type="ECO:0000313" key="2">
    <source>
        <dbReference type="EMBL" id="SFL23971.1"/>
    </source>
</evidence>
<gene>
    <name evidence="2" type="ORF">SAMN04488004_11149</name>
</gene>
<evidence type="ECO:0008006" key="4">
    <source>
        <dbReference type="Google" id="ProtNLM"/>
    </source>
</evidence>
<name>A0A1I4G4G8_9RHOB</name>
<proteinExistence type="predicted"/>
<dbReference type="EMBL" id="FOTF01000011">
    <property type="protein sequence ID" value="SFL23971.1"/>
    <property type="molecule type" value="Genomic_DNA"/>
</dbReference>